<keyword evidence="2" id="KW-1185">Reference proteome</keyword>
<evidence type="ECO:0000313" key="1">
    <source>
        <dbReference type="EMBL" id="TFL06644.1"/>
    </source>
</evidence>
<accession>A0A5C3R636</accession>
<dbReference type="Proteomes" id="UP000305067">
    <property type="component" value="Unassembled WGS sequence"/>
</dbReference>
<reference evidence="1 2" key="1">
    <citation type="journal article" date="2019" name="Nat. Ecol. Evol.">
        <title>Megaphylogeny resolves global patterns of mushroom evolution.</title>
        <authorList>
            <person name="Varga T."/>
            <person name="Krizsan K."/>
            <person name="Foldi C."/>
            <person name="Dima B."/>
            <person name="Sanchez-Garcia M."/>
            <person name="Sanchez-Ramirez S."/>
            <person name="Szollosi G.J."/>
            <person name="Szarkandi J.G."/>
            <person name="Papp V."/>
            <person name="Albert L."/>
            <person name="Andreopoulos W."/>
            <person name="Angelini C."/>
            <person name="Antonin V."/>
            <person name="Barry K.W."/>
            <person name="Bougher N.L."/>
            <person name="Buchanan P."/>
            <person name="Buyck B."/>
            <person name="Bense V."/>
            <person name="Catcheside P."/>
            <person name="Chovatia M."/>
            <person name="Cooper J."/>
            <person name="Damon W."/>
            <person name="Desjardin D."/>
            <person name="Finy P."/>
            <person name="Geml J."/>
            <person name="Haridas S."/>
            <person name="Hughes K."/>
            <person name="Justo A."/>
            <person name="Karasinski D."/>
            <person name="Kautmanova I."/>
            <person name="Kiss B."/>
            <person name="Kocsube S."/>
            <person name="Kotiranta H."/>
            <person name="LaButti K.M."/>
            <person name="Lechner B.E."/>
            <person name="Liimatainen K."/>
            <person name="Lipzen A."/>
            <person name="Lukacs Z."/>
            <person name="Mihaltcheva S."/>
            <person name="Morgado L.N."/>
            <person name="Niskanen T."/>
            <person name="Noordeloos M.E."/>
            <person name="Ohm R.A."/>
            <person name="Ortiz-Santana B."/>
            <person name="Ovrebo C."/>
            <person name="Racz N."/>
            <person name="Riley R."/>
            <person name="Savchenko A."/>
            <person name="Shiryaev A."/>
            <person name="Soop K."/>
            <person name="Spirin V."/>
            <person name="Szebenyi C."/>
            <person name="Tomsovsky M."/>
            <person name="Tulloss R.E."/>
            <person name="Uehling J."/>
            <person name="Grigoriev I.V."/>
            <person name="Vagvolgyi C."/>
            <person name="Papp T."/>
            <person name="Martin F.M."/>
            <person name="Miettinen O."/>
            <person name="Hibbett D.S."/>
            <person name="Nagy L.G."/>
        </authorList>
    </citation>
    <scope>NUCLEOTIDE SEQUENCE [LARGE SCALE GENOMIC DNA]</scope>
    <source>
        <strain evidence="1 2">CBS 309.79</strain>
    </source>
</reference>
<name>A0A5C3R636_9AGAR</name>
<dbReference type="AlphaFoldDB" id="A0A5C3R636"/>
<proteinExistence type="predicted"/>
<evidence type="ECO:0000313" key="2">
    <source>
        <dbReference type="Proteomes" id="UP000305067"/>
    </source>
</evidence>
<sequence>MAKTTLLPIANPMIGTQSRNRDAIAISPSRLPLLRSLECAFWTAEENKNNRNWTHTVPITSDIVTLEAVALVDKPSKEWRKTQQVASFVGLDSVKERKGRLCEFHGGRCEGQRKPTRARYDSLTAKRGKGKKLIRGPHAGLYGTEEGGIEVVLVEACCSLPLEAPSSPAPLMPLSHEVVKWASQGGTKEVLGSSPLENTSGTFTGTKSPKNAVLMLVRHRGPSCMAQAAVQRFELASTTLTRLSAGSYSRTYCGRILTYLTNLFISSGLVHGSASLSVRYCE</sequence>
<protein>
    <submittedName>
        <fullName evidence="1">Uncharacterized protein</fullName>
    </submittedName>
</protein>
<dbReference type="EMBL" id="ML178815">
    <property type="protein sequence ID" value="TFL06644.1"/>
    <property type="molecule type" value="Genomic_DNA"/>
</dbReference>
<organism evidence="1 2">
    <name type="scientific">Pterulicium gracile</name>
    <dbReference type="NCBI Taxonomy" id="1884261"/>
    <lineage>
        <taxon>Eukaryota</taxon>
        <taxon>Fungi</taxon>
        <taxon>Dikarya</taxon>
        <taxon>Basidiomycota</taxon>
        <taxon>Agaricomycotina</taxon>
        <taxon>Agaricomycetes</taxon>
        <taxon>Agaricomycetidae</taxon>
        <taxon>Agaricales</taxon>
        <taxon>Pleurotineae</taxon>
        <taxon>Pterulaceae</taxon>
        <taxon>Pterulicium</taxon>
    </lineage>
</organism>
<gene>
    <name evidence="1" type="ORF">BDV98DRAFT_653107</name>
</gene>